<comment type="caution">
    <text evidence="1">The sequence shown here is derived from an EMBL/GenBank/DDBJ whole genome shotgun (WGS) entry which is preliminary data.</text>
</comment>
<name>A0A9W8UE10_9HYPO</name>
<dbReference type="EMBL" id="JAPDHF010000003">
    <property type="protein sequence ID" value="KAJ4020392.1"/>
    <property type="molecule type" value="Genomic_DNA"/>
</dbReference>
<evidence type="ECO:0000313" key="2">
    <source>
        <dbReference type="Proteomes" id="UP001152130"/>
    </source>
</evidence>
<accession>A0A9W8UE10</accession>
<protein>
    <submittedName>
        <fullName evidence="1">Uncharacterized protein</fullName>
    </submittedName>
</protein>
<organism evidence="1 2">
    <name type="scientific">Fusarium irregulare</name>
    <dbReference type="NCBI Taxonomy" id="2494466"/>
    <lineage>
        <taxon>Eukaryota</taxon>
        <taxon>Fungi</taxon>
        <taxon>Dikarya</taxon>
        <taxon>Ascomycota</taxon>
        <taxon>Pezizomycotina</taxon>
        <taxon>Sordariomycetes</taxon>
        <taxon>Hypocreomycetidae</taxon>
        <taxon>Hypocreales</taxon>
        <taxon>Nectriaceae</taxon>
        <taxon>Fusarium</taxon>
        <taxon>Fusarium incarnatum-equiseti species complex</taxon>
    </lineage>
</organism>
<sequence>MSSSNEPPGYACLVLQDWDARALNVQLPTGLRPALKVTKGEEVFVFQTQVRADSSWGYTQRPEGNEFKRGWVPLNILKKGNRVVEPLPIELPAAHQTFAQNPNNLASENVLQETLRDLWRSVKASETALKNVIPSMSEKSIGILFHQRAHEYGDCVYNALLGQARTIMSNGNFSVETLRTLPQVSAQWPKQAGIYMILYEIPAGIRVGGVTYTTIIYIGQTIGFQGRKSAHIQNKESKNSIHYRLARQAQNMVMVPLLLLPQGPVPHSFLDIAEFSLVCLMRSWYALLFRPAETSVIGSYALDYDACLAFSGLMREVSQRTGWNPGRTYGVNWHTPICTHPRADSQWTSWYDRNDETYVYRTRKKLMVRASATEIYWQAERKIGIPTALAREAGFQNGQSVHLVVEVKKRGNEYLTHPFRFVRYPPMIGPNPELEKLRSLAVQIQWLDNQGQWKAYYLERQRTWTPLGNTGIPEIYRQALFILCNVEQTVYTNPPVWTMSTAPARIHYLRYDHLAQKMVLQVIQPQQKAWPPDNTMAQNTQRLLQQFPAGPNADTLVGQRPANPRSFYGTSRTMCDICFSQSTNCRPLHRPCTFSRGHDELINEFIYGNALQELGVAPHMARAGQPMAHDLDRAPFNPDIEAEGQGELADI</sequence>
<dbReference type="AlphaFoldDB" id="A0A9W8UE10"/>
<evidence type="ECO:0000313" key="1">
    <source>
        <dbReference type="EMBL" id="KAJ4020392.1"/>
    </source>
</evidence>
<proteinExistence type="predicted"/>
<reference evidence="1" key="1">
    <citation type="submission" date="2022-10" db="EMBL/GenBank/DDBJ databases">
        <title>Fusarium specimens isolated from Avocado Roots.</title>
        <authorList>
            <person name="Stajich J."/>
            <person name="Roper C."/>
            <person name="Heimlech-Rivalta G."/>
        </authorList>
    </citation>
    <scope>NUCLEOTIDE SEQUENCE</scope>
    <source>
        <strain evidence="1">CF00143</strain>
    </source>
</reference>
<gene>
    <name evidence="1" type="ORF">NW766_001872</name>
</gene>
<keyword evidence="2" id="KW-1185">Reference proteome</keyword>
<dbReference type="Proteomes" id="UP001152130">
    <property type="component" value="Unassembled WGS sequence"/>
</dbReference>